<accession>A0ABT3TH38</accession>
<dbReference type="EMBL" id="SHNN01000002">
    <property type="protein sequence ID" value="MCX2981603.1"/>
    <property type="molecule type" value="Genomic_DNA"/>
</dbReference>
<dbReference type="InterPro" id="IPR010496">
    <property type="entry name" value="AL/BT2_dom"/>
</dbReference>
<gene>
    <name evidence="2" type="ORF">EYC98_12090</name>
</gene>
<keyword evidence="3" id="KW-1185">Reference proteome</keyword>
<feature type="domain" description="3-keto-alpha-glucoside-1,2-lyase/3-keto-2-hydroxy-glucal hydratase" evidence="1">
    <location>
        <begin position="29"/>
        <end position="190"/>
    </location>
</feature>
<proteinExistence type="predicted"/>
<organism evidence="2 3">
    <name type="scientific">Candidatus Litorirhabdus singularis</name>
    <dbReference type="NCBI Taxonomy" id="2518993"/>
    <lineage>
        <taxon>Bacteria</taxon>
        <taxon>Pseudomonadati</taxon>
        <taxon>Pseudomonadota</taxon>
        <taxon>Gammaproteobacteria</taxon>
        <taxon>Cellvibrionales</taxon>
        <taxon>Halieaceae</taxon>
        <taxon>Candidatus Litorirhabdus</taxon>
    </lineage>
</organism>
<comment type="caution">
    <text evidence="2">The sequence shown here is derived from an EMBL/GenBank/DDBJ whole genome shotgun (WGS) entry which is preliminary data.</text>
</comment>
<evidence type="ECO:0000259" key="1">
    <source>
        <dbReference type="Pfam" id="PF06439"/>
    </source>
</evidence>
<sequence>MWMRGLNGKWLVLSLIAVLLMGCARGNMLIDGPELQQWIAAGEANWRYENAELVADGAGEGFLMTRSSYKDFRLNLEFWIDETTNSGVFVRCQDRANIHPETCFEVNIWDNHPQQDARTGAIVLKVMPPLQNIVTVGRWNTMDITAEGQKLVVRVNSQITALMDRADTAPGFIALQHWEKGTVRFRNIQVLPI</sequence>
<evidence type="ECO:0000313" key="3">
    <source>
        <dbReference type="Proteomes" id="UP001143362"/>
    </source>
</evidence>
<dbReference type="PROSITE" id="PS51257">
    <property type="entry name" value="PROKAR_LIPOPROTEIN"/>
    <property type="match status" value="1"/>
</dbReference>
<dbReference type="Proteomes" id="UP001143362">
    <property type="component" value="Unassembled WGS sequence"/>
</dbReference>
<dbReference type="Pfam" id="PF06439">
    <property type="entry name" value="3keto-disac_hyd"/>
    <property type="match status" value="1"/>
</dbReference>
<dbReference type="Gene3D" id="2.60.120.560">
    <property type="entry name" value="Exo-inulinase, domain 1"/>
    <property type="match status" value="1"/>
</dbReference>
<name>A0ABT3TH38_9GAMM</name>
<evidence type="ECO:0000313" key="2">
    <source>
        <dbReference type="EMBL" id="MCX2981603.1"/>
    </source>
</evidence>
<protein>
    <submittedName>
        <fullName evidence="2">DUF1080 domain-containing protein</fullName>
    </submittedName>
</protein>
<reference evidence="2" key="1">
    <citation type="submission" date="2019-02" db="EMBL/GenBank/DDBJ databases">
        <authorList>
            <person name="Li S.-H."/>
        </authorList>
    </citation>
    <scope>NUCLEOTIDE SEQUENCE</scope>
    <source>
        <strain evidence="2">IMCC14734</strain>
    </source>
</reference>